<keyword evidence="3" id="KW-1185">Reference proteome</keyword>
<dbReference type="EnsemblMetazoa" id="ASIC007913-RA">
    <property type="protein sequence ID" value="ASIC007913-PA"/>
    <property type="gene ID" value="ASIC007913"/>
</dbReference>
<evidence type="ECO:0000313" key="1">
    <source>
        <dbReference type="EMBL" id="KFB40407.1"/>
    </source>
</evidence>
<evidence type="ECO:0000313" key="3">
    <source>
        <dbReference type="Proteomes" id="UP000030765"/>
    </source>
</evidence>
<dbReference type="VEuPathDB" id="VectorBase:ASIC007913"/>
<dbReference type="EMBL" id="KE525013">
    <property type="protein sequence ID" value="KFB40407.1"/>
    <property type="molecule type" value="Genomic_DNA"/>
</dbReference>
<proteinExistence type="predicted"/>
<reference evidence="1 3" key="1">
    <citation type="journal article" date="2014" name="BMC Genomics">
        <title>Genome sequence of Anopheles sinensis provides insight into genetics basis of mosquito competence for malaria parasites.</title>
        <authorList>
            <person name="Zhou D."/>
            <person name="Zhang D."/>
            <person name="Ding G."/>
            <person name="Shi L."/>
            <person name="Hou Q."/>
            <person name="Ye Y."/>
            <person name="Xu Y."/>
            <person name="Zhou H."/>
            <person name="Xiong C."/>
            <person name="Li S."/>
            <person name="Yu J."/>
            <person name="Hong S."/>
            <person name="Yu X."/>
            <person name="Zou P."/>
            <person name="Chen C."/>
            <person name="Chang X."/>
            <person name="Wang W."/>
            <person name="Lv Y."/>
            <person name="Sun Y."/>
            <person name="Ma L."/>
            <person name="Shen B."/>
            <person name="Zhu C."/>
        </authorList>
    </citation>
    <scope>NUCLEOTIDE SEQUENCE [LARGE SCALE GENOMIC DNA]</scope>
</reference>
<evidence type="ECO:0000313" key="2">
    <source>
        <dbReference type="EnsemblMetazoa" id="ASIC007913-PA"/>
    </source>
</evidence>
<dbReference type="AlphaFoldDB" id="A0A084VR13"/>
<name>A0A084VR13_ANOSI</name>
<gene>
    <name evidence="1" type="ORF">ZHAS_00007913</name>
</gene>
<protein>
    <submittedName>
        <fullName evidence="1 2">Pre-pilin like leader sequence</fullName>
    </submittedName>
</protein>
<dbReference type="Proteomes" id="UP000030765">
    <property type="component" value="Unassembled WGS sequence"/>
</dbReference>
<accession>A0A084VR13</accession>
<dbReference type="EMBL" id="ATLV01015410">
    <property type="status" value="NOT_ANNOTATED_CDS"/>
    <property type="molecule type" value="Genomic_DNA"/>
</dbReference>
<organism evidence="1">
    <name type="scientific">Anopheles sinensis</name>
    <name type="common">Mosquito</name>
    <dbReference type="NCBI Taxonomy" id="74873"/>
    <lineage>
        <taxon>Eukaryota</taxon>
        <taxon>Metazoa</taxon>
        <taxon>Ecdysozoa</taxon>
        <taxon>Arthropoda</taxon>
        <taxon>Hexapoda</taxon>
        <taxon>Insecta</taxon>
        <taxon>Pterygota</taxon>
        <taxon>Neoptera</taxon>
        <taxon>Endopterygota</taxon>
        <taxon>Diptera</taxon>
        <taxon>Nematocera</taxon>
        <taxon>Culicoidea</taxon>
        <taxon>Culicidae</taxon>
        <taxon>Anophelinae</taxon>
        <taxon>Anopheles</taxon>
    </lineage>
</organism>
<sequence>MAPIFFYRFSSPRLQYAEGRQKDTWLDVTDDGSNIIRFYSHNHTLDDTGDSGHVYWFEGE</sequence>
<reference evidence="2" key="2">
    <citation type="submission" date="2020-05" db="UniProtKB">
        <authorList>
            <consortium name="EnsemblMetazoa"/>
        </authorList>
    </citation>
    <scope>IDENTIFICATION</scope>
</reference>